<dbReference type="PANTHER" id="PTHR30386">
    <property type="entry name" value="MEMBRANE FUSION SUBUNIT OF EMRAB-TOLC MULTIDRUG EFFLUX PUMP"/>
    <property type="match status" value="1"/>
</dbReference>
<dbReference type="InterPro" id="IPR058625">
    <property type="entry name" value="MdtA-like_BSH"/>
</dbReference>
<accession>K9DTS9</accession>
<feature type="region of interest" description="Disordered" evidence="2">
    <location>
        <begin position="1"/>
        <end position="40"/>
    </location>
</feature>
<dbReference type="EMBL" id="AGZI01000030">
    <property type="protein sequence ID" value="EKU82117.1"/>
    <property type="molecule type" value="Genomic_DNA"/>
</dbReference>
<evidence type="ECO:0000313" key="6">
    <source>
        <dbReference type="EMBL" id="EKU82117.1"/>
    </source>
</evidence>
<evidence type="ECO:0008006" key="8">
    <source>
        <dbReference type="Google" id="ProtNLM"/>
    </source>
</evidence>
<evidence type="ECO:0000256" key="3">
    <source>
        <dbReference type="SAM" id="Phobius"/>
    </source>
</evidence>
<feature type="transmembrane region" description="Helical" evidence="3">
    <location>
        <begin position="46"/>
        <end position="65"/>
    </location>
</feature>
<dbReference type="PANTHER" id="PTHR30386:SF24">
    <property type="entry name" value="MULTIDRUG RESISTANCE EFFLUX PUMP"/>
    <property type="match status" value="1"/>
</dbReference>
<gene>
    <name evidence="6" type="ORF">HMPREF9710_02565</name>
</gene>
<keyword evidence="3" id="KW-1133">Transmembrane helix</keyword>
<dbReference type="Gene3D" id="2.40.30.170">
    <property type="match status" value="1"/>
</dbReference>
<comment type="caution">
    <text evidence="6">The sequence shown here is derived from an EMBL/GenBank/DDBJ whole genome shotgun (WGS) entry which is preliminary data.</text>
</comment>
<keyword evidence="3" id="KW-0812">Transmembrane</keyword>
<keyword evidence="1" id="KW-0175">Coiled coil</keyword>
<evidence type="ECO:0000313" key="7">
    <source>
        <dbReference type="Proteomes" id="UP000009874"/>
    </source>
</evidence>
<dbReference type="Pfam" id="PF25954">
    <property type="entry name" value="Beta-barrel_RND_2"/>
    <property type="match status" value="1"/>
</dbReference>
<dbReference type="PATRIC" id="fig|883126.3.peg.2590"/>
<feature type="domain" description="CusB-like beta-barrel" evidence="5">
    <location>
        <begin position="286"/>
        <end position="328"/>
    </location>
</feature>
<organism evidence="6 7">
    <name type="scientific">Massilia timonae CCUG 45783</name>
    <dbReference type="NCBI Taxonomy" id="883126"/>
    <lineage>
        <taxon>Bacteria</taxon>
        <taxon>Pseudomonadati</taxon>
        <taxon>Pseudomonadota</taxon>
        <taxon>Betaproteobacteria</taxon>
        <taxon>Burkholderiales</taxon>
        <taxon>Oxalobacteraceae</taxon>
        <taxon>Telluria group</taxon>
        <taxon>Massilia</taxon>
    </lineage>
</organism>
<dbReference type="PRINTS" id="PR01490">
    <property type="entry name" value="RTXTOXIND"/>
</dbReference>
<reference evidence="6 7" key="1">
    <citation type="submission" date="2012-09" db="EMBL/GenBank/DDBJ databases">
        <title>The Genome Sequence of Massilia timonae CCUG 45783.</title>
        <authorList>
            <consortium name="The Broad Institute Genome Sequencing Platform"/>
            <person name="Earl A."/>
            <person name="Ward D."/>
            <person name="Feldgarden M."/>
            <person name="Gevers D."/>
            <person name="Huys G."/>
            <person name="Walker B."/>
            <person name="Young S.K."/>
            <person name="Zeng Q."/>
            <person name="Gargeya S."/>
            <person name="Fitzgerald M."/>
            <person name="Haas B."/>
            <person name="Abouelleil A."/>
            <person name="Alvarado L."/>
            <person name="Arachchi H.M."/>
            <person name="Berlin A.M."/>
            <person name="Chapman S.B."/>
            <person name="Goldberg J."/>
            <person name="Griggs A."/>
            <person name="Gujja S."/>
            <person name="Hansen M."/>
            <person name="Howarth C."/>
            <person name="Imamovic A."/>
            <person name="Larimer J."/>
            <person name="McCowen C."/>
            <person name="Montmayeur A."/>
            <person name="Murphy C."/>
            <person name="Neiman D."/>
            <person name="Pearson M."/>
            <person name="Priest M."/>
            <person name="Roberts A."/>
            <person name="Saif S."/>
            <person name="Shea T."/>
            <person name="Sisk P."/>
            <person name="Sykes S."/>
            <person name="Wortman J."/>
            <person name="Nusbaum C."/>
            <person name="Birren B."/>
        </authorList>
    </citation>
    <scope>NUCLEOTIDE SEQUENCE [LARGE SCALE GENOMIC DNA]</scope>
    <source>
        <strain evidence="6 7">CCUG 45783</strain>
    </source>
</reference>
<feature type="domain" description="Multidrug resistance protein MdtA-like barrel-sandwich hybrid" evidence="4">
    <location>
        <begin position="89"/>
        <end position="281"/>
    </location>
</feature>
<dbReference type="Gene3D" id="2.40.50.100">
    <property type="match status" value="1"/>
</dbReference>
<keyword evidence="7" id="KW-1185">Reference proteome</keyword>
<dbReference type="HOGENOM" id="CLU_018816_15_1_4"/>
<keyword evidence="3" id="KW-0472">Membrane</keyword>
<evidence type="ECO:0000259" key="5">
    <source>
        <dbReference type="Pfam" id="PF25954"/>
    </source>
</evidence>
<dbReference type="InterPro" id="IPR050739">
    <property type="entry name" value="MFP"/>
</dbReference>
<name>K9DTS9_9BURK</name>
<evidence type="ECO:0000256" key="1">
    <source>
        <dbReference type="SAM" id="Coils"/>
    </source>
</evidence>
<dbReference type="Gene3D" id="1.10.287.470">
    <property type="entry name" value="Helix hairpin bin"/>
    <property type="match status" value="1"/>
</dbReference>
<evidence type="ECO:0000256" key="2">
    <source>
        <dbReference type="SAM" id="MobiDB-lite"/>
    </source>
</evidence>
<dbReference type="Pfam" id="PF25917">
    <property type="entry name" value="BSH_RND"/>
    <property type="match status" value="1"/>
</dbReference>
<dbReference type="InterPro" id="IPR058792">
    <property type="entry name" value="Beta-barrel_RND_2"/>
</dbReference>
<sequence>MTDTTNPNPAPKTDTPQRQDLVDSDGRPLPPPPAEPPKIDRASRPVIVAMALVAVVGVALILWAWQLGPFRSTVVTTENSYVRGQMTVLAPQVNGYVARVLVRDYQRVKAGDVLVQIDDRIYRQQLDQASGQLAAAQANLSNLTQTAEQNQAEIEARRADLSAAEAERDRAQADEARVDELAQRGSVSLRERDQVRAAARAAVANVVKARAAVRIAQESAKATSVSREGLEAQIGSAEAQVRLAQINLENTVIRAPRDGQLGEASVRLGQYVTAGSQLMFLVPDVLWVVANYKETQVRDIRPGQVARFTVDALGETRLTGRVEGFAPATGSEFSVLRPDNASGNFTKVVQRLPVRITIDPDQPLAARLRPGMSVVTRIDTASAGAGERP</sequence>
<dbReference type="OrthoDB" id="9811754at2"/>
<feature type="coiled-coil region" evidence="1">
    <location>
        <begin position="126"/>
        <end position="184"/>
    </location>
</feature>
<evidence type="ECO:0000259" key="4">
    <source>
        <dbReference type="Pfam" id="PF25917"/>
    </source>
</evidence>
<proteinExistence type="predicted"/>
<dbReference type="AlphaFoldDB" id="K9DTS9"/>
<protein>
    <recommendedName>
        <fullName evidence="8">Membrane fusion protein biotin-lipoyl like domain-containing protein</fullName>
    </recommendedName>
</protein>
<dbReference type="Proteomes" id="UP000009874">
    <property type="component" value="Unassembled WGS sequence"/>
</dbReference>
<dbReference type="RefSeq" id="WP_005667000.1">
    <property type="nucleotide sequence ID" value="NZ_JH992923.1"/>
</dbReference>
<dbReference type="SUPFAM" id="SSF111369">
    <property type="entry name" value="HlyD-like secretion proteins"/>
    <property type="match status" value="2"/>
</dbReference>
<dbReference type="eggNOG" id="COG1566">
    <property type="taxonomic scope" value="Bacteria"/>
</dbReference>
<feature type="compositionally biased region" description="Basic and acidic residues" evidence="2">
    <location>
        <begin position="15"/>
        <end position="26"/>
    </location>
</feature>